<protein>
    <recommendedName>
        <fullName evidence="3">Pore-forming ESAT-6 family protein</fullName>
    </recommendedName>
</protein>
<dbReference type="OrthoDB" id="4965508at2"/>
<dbReference type="InterPro" id="IPR048032">
    <property type="entry name" value="ESAT6-like"/>
</dbReference>
<dbReference type="RefSeq" id="WP_055834728.1">
    <property type="nucleotide sequence ID" value="NZ_SHLC01000001.1"/>
</dbReference>
<name>A0A4Q8AJG8_9MICO</name>
<reference evidence="1 2" key="1">
    <citation type="submission" date="2019-02" db="EMBL/GenBank/DDBJ databases">
        <title>Sequencing the genomes of 1000 actinobacteria strains.</title>
        <authorList>
            <person name="Klenk H.-P."/>
        </authorList>
    </citation>
    <scope>NUCLEOTIDE SEQUENCE [LARGE SCALE GENOMIC DNA]</scope>
    <source>
        <strain evidence="1 2">DSM 18319</strain>
    </source>
</reference>
<evidence type="ECO:0000313" key="1">
    <source>
        <dbReference type="EMBL" id="RZU64131.1"/>
    </source>
</evidence>
<dbReference type="EMBL" id="SHLC01000001">
    <property type="protein sequence ID" value="RZU64131.1"/>
    <property type="molecule type" value="Genomic_DNA"/>
</dbReference>
<evidence type="ECO:0000313" key="2">
    <source>
        <dbReference type="Proteomes" id="UP000291483"/>
    </source>
</evidence>
<dbReference type="Proteomes" id="UP000291483">
    <property type="component" value="Unassembled WGS sequence"/>
</dbReference>
<organism evidence="1 2">
    <name type="scientific">Microterricola gilva</name>
    <dbReference type="NCBI Taxonomy" id="393267"/>
    <lineage>
        <taxon>Bacteria</taxon>
        <taxon>Bacillati</taxon>
        <taxon>Actinomycetota</taxon>
        <taxon>Actinomycetes</taxon>
        <taxon>Micrococcales</taxon>
        <taxon>Microbacteriaceae</taxon>
        <taxon>Microterricola</taxon>
    </lineage>
</organism>
<proteinExistence type="predicted"/>
<gene>
    <name evidence="1" type="ORF">EV379_0425</name>
</gene>
<evidence type="ECO:0008006" key="3">
    <source>
        <dbReference type="Google" id="ProtNLM"/>
    </source>
</evidence>
<accession>A0A4Q8AJG8</accession>
<dbReference type="Gene3D" id="1.10.287.1060">
    <property type="entry name" value="ESAT-6-like"/>
    <property type="match status" value="1"/>
</dbReference>
<sequence length="105" mass="11347">MSAQGQADRRDYDIHASQNAQENFNRVAAQLESLIDQRQKDVNAAMSDYQADGVSDEYAGKELAWRNAAGEVKTIIATLRASMEQNDDTAQTALGKAKSAVDGIG</sequence>
<keyword evidence="2" id="KW-1185">Reference proteome</keyword>
<comment type="caution">
    <text evidence="1">The sequence shown here is derived from an EMBL/GenBank/DDBJ whole genome shotgun (WGS) entry which is preliminary data.</text>
</comment>
<dbReference type="NCBIfam" id="NF035935">
    <property type="entry name" value="ESAT6_3"/>
    <property type="match status" value="1"/>
</dbReference>
<dbReference type="AlphaFoldDB" id="A0A4Q8AJG8"/>